<feature type="transmembrane region" description="Helical" evidence="6">
    <location>
        <begin position="285"/>
        <end position="308"/>
    </location>
</feature>
<feature type="transmembrane region" description="Helical" evidence="6">
    <location>
        <begin position="243"/>
        <end position="265"/>
    </location>
</feature>
<evidence type="ECO:0000256" key="3">
    <source>
        <dbReference type="ARBA" id="ARBA00022989"/>
    </source>
</evidence>
<keyword evidence="3 6" id="KW-1133">Transmembrane helix</keyword>
<gene>
    <name evidence="8" type="ORF">SARC_04977</name>
</gene>
<evidence type="ECO:0000256" key="6">
    <source>
        <dbReference type="SAM" id="Phobius"/>
    </source>
</evidence>
<proteinExistence type="predicted"/>
<dbReference type="GeneID" id="25905481"/>
<keyword evidence="4 5" id="KW-0472">Membrane</keyword>
<evidence type="ECO:0000256" key="4">
    <source>
        <dbReference type="ARBA" id="ARBA00023136"/>
    </source>
</evidence>
<reference evidence="8 9" key="1">
    <citation type="submission" date="2011-02" db="EMBL/GenBank/DDBJ databases">
        <title>The Genome Sequence of Sphaeroforma arctica JP610.</title>
        <authorList>
            <consortium name="The Broad Institute Genome Sequencing Platform"/>
            <person name="Russ C."/>
            <person name="Cuomo C."/>
            <person name="Young S.K."/>
            <person name="Zeng Q."/>
            <person name="Gargeya S."/>
            <person name="Alvarado L."/>
            <person name="Berlin A."/>
            <person name="Chapman S.B."/>
            <person name="Chen Z."/>
            <person name="Freedman E."/>
            <person name="Gellesch M."/>
            <person name="Goldberg J."/>
            <person name="Griggs A."/>
            <person name="Gujja S."/>
            <person name="Heilman E."/>
            <person name="Heiman D."/>
            <person name="Howarth C."/>
            <person name="Mehta T."/>
            <person name="Neiman D."/>
            <person name="Pearson M."/>
            <person name="Roberts A."/>
            <person name="Saif S."/>
            <person name="Shea T."/>
            <person name="Shenoy N."/>
            <person name="Sisk P."/>
            <person name="Stolte C."/>
            <person name="Sykes S."/>
            <person name="White J."/>
            <person name="Yandava C."/>
            <person name="Burger G."/>
            <person name="Gray M.W."/>
            <person name="Holland P.W.H."/>
            <person name="King N."/>
            <person name="Lang F.B.F."/>
            <person name="Roger A.J."/>
            <person name="Ruiz-Trillo I."/>
            <person name="Haas B."/>
            <person name="Nusbaum C."/>
            <person name="Birren B."/>
        </authorList>
    </citation>
    <scope>NUCLEOTIDE SEQUENCE [LARGE SCALE GENOMIC DNA]</scope>
    <source>
        <strain evidence="8 9">JP610</strain>
    </source>
</reference>
<dbReference type="GO" id="GO:0016020">
    <property type="term" value="C:membrane"/>
    <property type="evidence" value="ECO:0007669"/>
    <property type="project" value="UniProtKB-SubCell"/>
</dbReference>
<dbReference type="PANTHER" id="PTHR12560">
    <property type="entry name" value="LONGEVITY ASSURANCE FACTOR 1 LAG1"/>
    <property type="match status" value="1"/>
</dbReference>
<feature type="transmembrane region" description="Helical" evidence="6">
    <location>
        <begin position="64"/>
        <end position="86"/>
    </location>
</feature>
<dbReference type="InterPro" id="IPR006634">
    <property type="entry name" value="TLC-dom"/>
</dbReference>
<dbReference type="SMART" id="SM00724">
    <property type="entry name" value="TLC"/>
    <property type="match status" value="1"/>
</dbReference>
<sequence length="370" mass="43109">MEVVLSVTRSGMYTALADCRNYCTTVPQTFYRKFFEQDFSSTSAFFQPPLDTIRNEFTFPVEDAIGVMVSAACLLLLRFTLHHTLFKSAGHSMKLREEDVKKVPESLWSVVFYSSVFSYMCYLLHFTERHNYLTDMHSWYTPMTDLARNELWWVYIVELGYYLSAVINDGYLNTEKVFTDKVMMVIHHAATIGLIVFSYSLDFLPAGVVVLYCHDACDIWLDSAKIFNYLGRRGFGLTKLYEAISNGLFVTFVISWVYFRLYLFGVKTLYGTGYVYYTDVDPPHLYLTFNLLLHVLLVLHYIWFALILKVVIKVIQGEDKEDIREKEIRERKMKEKRLKNPIRRKSSLAQVYLDNTLATDAPDGDDKKIL</sequence>
<dbReference type="OrthoDB" id="537032at2759"/>
<dbReference type="RefSeq" id="XP_014156637.1">
    <property type="nucleotide sequence ID" value="XM_014301162.1"/>
</dbReference>
<dbReference type="PANTHER" id="PTHR12560:SF0">
    <property type="entry name" value="LD18904P"/>
    <property type="match status" value="1"/>
</dbReference>
<feature type="transmembrane region" description="Helical" evidence="6">
    <location>
        <begin position="107"/>
        <end position="126"/>
    </location>
</feature>
<feature type="transmembrane region" description="Helical" evidence="6">
    <location>
        <begin position="184"/>
        <end position="201"/>
    </location>
</feature>
<dbReference type="Pfam" id="PF03798">
    <property type="entry name" value="TRAM_LAG1_CLN8"/>
    <property type="match status" value="1"/>
</dbReference>
<keyword evidence="9" id="KW-1185">Reference proteome</keyword>
<keyword evidence="2 5" id="KW-0812">Transmembrane</keyword>
<evidence type="ECO:0000256" key="2">
    <source>
        <dbReference type="ARBA" id="ARBA00022692"/>
    </source>
</evidence>
<organism evidence="8 9">
    <name type="scientific">Sphaeroforma arctica JP610</name>
    <dbReference type="NCBI Taxonomy" id="667725"/>
    <lineage>
        <taxon>Eukaryota</taxon>
        <taxon>Ichthyosporea</taxon>
        <taxon>Ichthyophonida</taxon>
        <taxon>Sphaeroforma</taxon>
    </lineage>
</organism>
<evidence type="ECO:0000256" key="1">
    <source>
        <dbReference type="ARBA" id="ARBA00004141"/>
    </source>
</evidence>
<dbReference type="GO" id="GO:0050291">
    <property type="term" value="F:sphingosine N-acyltransferase activity"/>
    <property type="evidence" value="ECO:0007669"/>
    <property type="project" value="InterPro"/>
</dbReference>
<dbReference type="GO" id="GO:0046513">
    <property type="term" value="P:ceramide biosynthetic process"/>
    <property type="evidence" value="ECO:0007669"/>
    <property type="project" value="InterPro"/>
</dbReference>
<dbReference type="STRING" id="667725.A0A0L0G0Y5"/>
<dbReference type="Proteomes" id="UP000054560">
    <property type="component" value="Unassembled WGS sequence"/>
</dbReference>
<name>A0A0L0G0Y5_9EUKA</name>
<dbReference type="eggNOG" id="KOG1607">
    <property type="taxonomic scope" value="Eukaryota"/>
</dbReference>
<dbReference type="PIRSF" id="PIRSF005225">
    <property type="entry name" value="LAG1_LAC1"/>
    <property type="match status" value="1"/>
</dbReference>
<evidence type="ECO:0000256" key="5">
    <source>
        <dbReference type="PROSITE-ProRule" id="PRU00205"/>
    </source>
</evidence>
<comment type="subcellular location">
    <subcellularLocation>
        <location evidence="1">Membrane</location>
        <topology evidence="1">Multi-pass membrane protein</topology>
    </subcellularLocation>
</comment>
<feature type="transmembrane region" description="Helical" evidence="6">
    <location>
        <begin position="152"/>
        <end position="172"/>
    </location>
</feature>
<accession>A0A0L0G0Y5</accession>
<feature type="domain" description="TLC" evidence="7">
    <location>
        <begin position="100"/>
        <end position="316"/>
    </location>
</feature>
<dbReference type="EMBL" id="KQ241897">
    <property type="protein sequence ID" value="KNC82735.1"/>
    <property type="molecule type" value="Genomic_DNA"/>
</dbReference>
<dbReference type="InterPro" id="IPR016439">
    <property type="entry name" value="Lag1/Lac1-like"/>
</dbReference>
<evidence type="ECO:0000259" key="7">
    <source>
        <dbReference type="PROSITE" id="PS50922"/>
    </source>
</evidence>
<evidence type="ECO:0000313" key="8">
    <source>
        <dbReference type="EMBL" id="KNC82735.1"/>
    </source>
</evidence>
<dbReference type="AlphaFoldDB" id="A0A0L0G0Y5"/>
<evidence type="ECO:0000313" key="9">
    <source>
        <dbReference type="Proteomes" id="UP000054560"/>
    </source>
</evidence>
<protein>
    <recommendedName>
        <fullName evidence="7">TLC domain-containing protein</fullName>
    </recommendedName>
</protein>
<dbReference type="PROSITE" id="PS50922">
    <property type="entry name" value="TLC"/>
    <property type="match status" value="1"/>
</dbReference>